<reference evidence="13 14" key="1">
    <citation type="submission" date="2018-07" db="EMBL/GenBank/DDBJ databases">
        <title>Thalassococcus profundi sp. nov., a marine bacterium isolated from deep seawater of Okinawa Trough.</title>
        <authorList>
            <person name="Yu M."/>
        </authorList>
    </citation>
    <scope>NUCLEOTIDE SEQUENCE [LARGE SCALE GENOMIC DNA]</scope>
    <source>
        <strain evidence="13 14">WRAS1</strain>
    </source>
</reference>
<evidence type="ECO:0000259" key="12">
    <source>
        <dbReference type="PROSITE" id="PS51012"/>
    </source>
</evidence>
<feature type="transmembrane region" description="Helical" evidence="11">
    <location>
        <begin position="184"/>
        <end position="202"/>
    </location>
</feature>
<evidence type="ECO:0000256" key="7">
    <source>
        <dbReference type="ARBA" id="ARBA00022903"/>
    </source>
</evidence>
<evidence type="ECO:0000313" key="13">
    <source>
        <dbReference type="EMBL" id="RDD64370.1"/>
    </source>
</evidence>
<proteinExistence type="inferred from homology"/>
<keyword evidence="8 11" id="KW-1133">Transmembrane helix</keyword>
<dbReference type="GO" id="GO:0015774">
    <property type="term" value="P:polysaccharide transport"/>
    <property type="evidence" value="ECO:0007669"/>
    <property type="project" value="UniProtKB-KW"/>
</dbReference>
<comment type="subcellular location">
    <subcellularLocation>
        <location evidence="11">Cell inner membrane</location>
        <topology evidence="11">Multi-pass membrane protein</topology>
    </subcellularLocation>
    <subcellularLocation>
        <location evidence="1">Cell membrane</location>
        <topology evidence="1">Multi-pass membrane protein</topology>
    </subcellularLocation>
</comment>
<feature type="transmembrane region" description="Helical" evidence="11">
    <location>
        <begin position="153"/>
        <end position="178"/>
    </location>
</feature>
<dbReference type="InterPro" id="IPR047817">
    <property type="entry name" value="ABC2_TM_bact-type"/>
</dbReference>
<evidence type="ECO:0000313" key="14">
    <source>
        <dbReference type="Proteomes" id="UP000253977"/>
    </source>
</evidence>
<dbReference type="RefSeq" id="WP_114512723.1">
    <property type="nucleotide sequence ID" value="NZ_QPMK01000023.1"/>
</dbReference>
<keyword evidence="4 11" id="KW-1003">Cell membrane</keyword>
<evidence type="ECO:0000256" key="11">
    <source>
        <dbReference type="RuleBase" id="RU361157"/>
    </source>
</evidence>
<dbReference type="Proteomes" id="UP000253977">
    <property type="component" value="Unassembled WGS sequence"/>
</dbReference>
<keyword evidence="7" id="KW-0972">Capsule biogenesis/degradation</keyword>
<dbReference type="InterPro" id="IPR000412">
    <property type="entry name" value="ABC_2_transport"/>
</dbReference>
<feature type="transmembrane region" description="Helical" evidence="11">
    <location>
        <begin position="128"/>
        <end position="146"/>
    </location>
</feature>
<dbReference type="Pfam" id="PF01061">
    <property type="entry name" value="ABC2_membrane"/>
    <property type="match status" value="1"/>
</dbReference>
<sequence length="268" mass="29982">MTQIAEPVGSAQTPRKTNTLRTIVALIMREMSTTYGRSTLGYLWAILEPVCGLILLSILFTFAFRSPSIGTSYPLFLASGLLPFMMYSTISTKIAGSLRFSRQLLAYPAVTFMDALLARLILNAMTNVMIYFLVMSSIIILFRLQVILDPAAIALSLFLAIFFALGVGVMNCFLSAAFPVWNQAWSIVTRPLFFVSCVIYTFESVPQPLQDYLWYNPLVHIVGQGRSGIYATYDAQYVSVIYVCMISGTLVTTGLLLLRRYYRDLLTK</sequence>
<keyword evidence="6 11" id="KW-0812">Transmembrane</keyword>
<evidence type="ECO:0000256" key="3">
    <source>
        <dbReference type="ARBA" id="ARBA00022448"/>
    </source>
</evidence>
<dbReference type="PROSITE" id="PS51012">
    <property type="entry name" value="ABC_TM2"/>
    <property type="match status" value="1"/>
</dbReference>
<dbReference type="PANTHER" id="PTHR30413">
    <property type="entry name" value="INNER MEMBRANE TRANSPORT PERMEASE"/>
    <property type="match status" value="1"/>
</dbReference>
<dbReference type="GO" id="GO:0140359">
    <property type="term" value="F:ABC-type transporter activity"/>
    <property type="evidence" value="ECO:0007669"/>
    <property type="project" value="InterPro"/>
</dbReference>
<name>A0A369TGK5_9RHOB</name>
<dbReference type="PANTHER" id="PTHR30413:SF10">
    <property type="entry name" value="CAPSULE POLYSACCHARIDE EXPORT INNER-MEMBRANE PROTEIN CTRC"/>
    <property type="match status" value="1"/>
</dbReference>
<evidence type="ECO:0000256" key="8">
    <source>
        <dbReference type="ARBA" id="ARBA00022989"/>
    </source>
</evidence>
<evidence type="ECO:0000256" key="2">
    <source>
        <dbReference type="ARBA" id="ARBA00007783"/>
    </source>
</evidence>
<dbReference type="AlphaFoldDB" id="A0A369TGK5"/>
<dbReference type="EMBL" id="QPMK01000023">
    <property type="protein sequence ID" value="RDD64370.1"/>
    <property type="molecule type" value="Genomic_DNA"/>
</dbReference>
<dbReference type="GO" id="GO:0043190">
    <property type="term" value="C:ATP-binding cassette (ABC) transporter complex"/>
    <property type="evidence" value="ECO:0007669"/>
    <property type="project" value="InterPro"/>
</dbReference>
<keyword evidence="3 11" id="KW-0813">Transport</keyword>
<evidence type="ECO:0000256" key="9">
    <source>
        <dbReference type="ARBA" id="ARBA00023047"/>
    </source>
</evidence>
<feature type="transmembrane region" description="Helical" evidence="11">
    <location>
        <begin position="75"/>
        <end position="92"/>
    </location>
</feature>
<comment type="caution">
    <text evidence="13">The sequence shown here is derived from an EMBL/GenBank/DDBJ whole genome shotgun (WGS) entry which is preliminary data.</text>
</comment>
<dbReference type="PRINTS" id="PR00164">
    <property type="entry name" value="ABC2TRNSPORT"/>
</dbReference>
<evidence type="ECO:0000256" key="10">
    <source>
        <dbReference type="ARBA" id="ARBA00023136"/>
    </source>
</evidence>
<feature type="transmembrane region" description="Helical" evidence="11">
    <location>
        <begin position="239"/>
        <end position="258"/>
    </location>
</feature>
<evidence type="ECO:0000256" key="6">
    <source>
        <dbReference type="ARBA" id="ARBA00022692"/>
    </source>
</evidence>
<feature type="domain" description="ABC transmembrane type-2" evidence="12">
    <location>
        <begin position="40"/>
        <end position="261"/>
    </location>
</feature>
<organism evidence="13 14">
    <name type="scientific">Thalassococcus profundi</name>
    <dbReference type="NCBI Taxonomy" id="2282382"/>
    <lineage>
        <taxon>Bacteria</taxon>
        <taxon>Pseudomonadati</taxon>
        <taxon>Pseudomonadota</taxon>
        <taxon>Alphaproteobacteria</taxon>
        <taxon>Rhodobacterales</taxon>
        <taxon>Roseobacteraceae</taxon>
        <taxon>Thalassococcus</taxon>
    </lineage>
</organism>
<dbReference type="OrthoDB" id="8479094at2"/>
<comment type="similarity">
    <text evidence="2 11">Belongs to the ABC-2 integral membrane protein family.</text>
</comment>
<gene>
    <name evidence="13" type="ORF">DU478_20445</name>
</gene>
<evidence type="ECO:0000256" key="1">
    <source>
        <dbReference type="ARBA" id="ARBA00004651"/>
    </source>
</evidence>
<accession>A0A369TGK5</accession>
<keyword evidence="9" id="KW-0625">Polysaccharide transport</keyword>
<keyword evidence="5" id="KW-0762">Sugar transport</keyword>
<protein>
    <recommendedName>
        <fullName evidence="11">Transport permease protein</fullName>
    </recommendedName>
</protein>
<dbReference type="GO" id="GO:0015920">
    <property type="term" value="P:lipopolysaccharide transport"/>
    <property type="evidence" value="ECO:0007669"/>
    <property type="project" value="TreeGrafter"/>
</dbReference>
<evidence type="ECO:0000256" key="5">
    <source>
        <dbReference type="ARBA" id="ARBA00022597"/>
    </source>
</evidence>
<keyword evidence="14" id="KW-1185">Reference proteome</keyword>
<evidence type="ECO:0000256" key="4">
    <source>
        <dbReference type="ARBA" id="ARBA00022475"/>
    </source>
</evidence>
<keyword evidence="10 11" id="KW-0472">Membrane</keyword>
<dbReference type="InterPro" id="IPR013525">
    <property type="entry name" value="ABC2_TM"/>
</dbReference>
<feature type="transmembrane region" description="Helical" evidence="11">
    <location>
        <begin position="39"/>
        <end position="63"/>
    </location>
</feature>